<dbReference type="InterPro" id="IPR044492">
    <property type="entry name" value="P_typ_ATPase_HD_dom"/>
</dbReference>
<dbReference type="GO" id="GO:0005802">
    <property type="term" value="C:trans-Golgi network"/>
    <property type="evidence" value="ECO:0007669"/>
    <property type="project" value="UniProtKB-ARBA"/>
</dbReference>
<evidence type="ECO:0000259" key="12">
    <source>
        <dbReference type="PROSITE" id="PS50846"/>
    </source>
</evidence>
<dbReference type="GO" id="GO:0022857">
    <property type="term" value="F:transmembrane transporter activity"/>
    <property type="evidence" value="ECO:0000318"/>
    <property type="project" value="GO_Central"/>
</dbReference>
<dbReference type="GO" id="GO:0046872">
    <property type="term" value="F:metal ion binding"/>
    <property type="evidence" value="ECO:0007669"/>
    <property type="project" value="UniProtKB-KW"/>
</dbReference>
<dbReference type="Proteomes" id="UP000001593">
    <property type="component" value="Unassembled WGS sequence"/>
</dbReference>
<feature type="non-terminal residue" evidence="13">
    <location>
        <position position="696"/>
    </location>
</feature>
<feature type="transmembrane region" description="Helical" evidence="11">
    <location>
        <begin position="333"/>
        <end position="360"/>
    </location>
</feature>
<dbReference type="Pfam" id="PF00702">
    <property type="entry name" value="Hydrolase"/>
    <property type="match status" value="1"/>
</dbReference>
<keyword evidence="14" id="KW-1185">Reference proteome</keyword>
<dbReference type="InterPro" id="IPR059000">
    <property type="entry name" value="ATPase_P-type_domA"/>
</dbReference>
<comment type="similarity">
    <text evidence="2 11">Belongs to the cation transport ATPase (P-type) (TC 3.A.3) family. Type IB subfamily.</text>
</comment>
<dbReference type="InterPro" id="IPR036412">
    <property type="entry name" value="HAD-like_sf"/>
</dbReference>
<dbReference type="PROSITE" id="PS50846">
    <property type="entry name" value="HMA_2"/>
    <property type="match status" value="1"/>
</dbReference>
<reference evidence="13 14" key="1">
    <citation type="journal article" date="2007" name="Science">
        <title>Sea anemone genome reveals ancestral eumetazoan gene repertoire and genomic organization.</title>
        <authorList>
            <person name="Putnam N.H."/>
            <person name="Srivastava M."/>
            <person name="Hellsten U."/>
            <person name="Dirks B."/>
            <person name="Chapman J."/>
            <person name="Salamov A."/>
            <person name="Terry A."/>
            <person name="Shapiro H."/>
            <person name="Lindquist E."/>
            <person name="Kapitonov V.V."/>
            <person name="Jurka J."/>
            <person name="Genikhovich G."/>
            <person name="Grigoriev I.V."/>
            <person name="Lucas S.M."/>
            <person name="Steele R.E."/>
            <person name="Finnerty J.R."/>
            <person name="Technau U."/>
            <person name="Martindale M.Q."/>
            <person name="Rokhsar D.S."/>
        </authorList>
    </citation>
    <scope>NUCLEOTIDE SEQUENCE [LARGE SCALE GENOMIC DNA]</scope>
    <source>
        <strain evidence="14">CH2 X CH6</strain>
    </source>
</reference>
<dbReference type="InterPro" id="IPR023298">
    <property type="entry name" value="ATPase_P-typ_TM_dom_sf"/>
</dbReference>
<dbReference type="CDD" id="cd02079">
    <property type="entry name" value="P-type_ATPase_HM"/>
    <property type="match status" value="1"/>
</dbReference>
<feature type="transmembrane region" description="Helical" evidence="11">
    <location>
        <begin position="651"/>
        <end position="671"/>
    </location>
</feature>
<dbReference type="PRINTS" id="PR00119">
    <property type="entry name" value="CATATPASE"/>
</dbReference>
<keyword evidence="5 11" id="KW-0479">Metal-binding</keyword>
<evidence type="ECO:0000256" key="6">
    <source>
        <dbReference type="ARBA" id="ARBA00022741"/>
    </source>
</evidence>
<sequence>TKLRVQNICCAMEAQLVKDVLAPIDGVINVAVNMIGRVAHVRHDLEIVSVRTLLDSLNKVHLGATVMETGNHHGVEKHTVLFIVAVVGLFLKTKWFMWVAIAEILFGSIPILKRAFISMKNLRVDINVLMLIAIIGTAALSDWVEGATVVYVFALADAIEEYSLHKVQRTISRLMLKRPQVAVLVETGEVVNIDTVVIGTLIAVRPGDLIPLDGIVVKGRASVDESSITGECLPVEKKVDSKVFSGTVDQNGYLEIKTTTDSSNSTVSRVAEMVQEAQSSSTRTEQIINHFAKYYTPLVVVTSALVIAIPAILGVAGVGTYQQDLHEWGHKALVLLVVACPCALVMTSPIAVVCSITAAARRGSLIKKGEHLETLAKLEVLAFDKTGTLTEGKFQVTDMESVYGVNEREVLRLAAGIESKSSHPIAAAIVNEFSGCVGSMVKSNVFSIPEVKKFKLHEGKGISGIVEGKKVLVGNHSLVTDQCGEKLGSSMTDKYIQWSNESKTVVFVSVNSKVQLMVALADSIRPNTIDALDWLRHHGIQTSMITGDNARTAAAVKESLGLDECTAEMKPSDKLDPHFCCVRRRNVGRVSVGMVGDGVNDGPALAAADLGIAMGAGGTALAVEAADVTLMSNNLAKIPELVSLGKFCRTIITQNIALSVVLKLALMVVALLGHVDLWMAVLGDALGLIFVILNGL</sequence>
<dbReference type="InterPro" id="IPR051014">
    <property type="entry name" value="Cation_Transport_ATPase_IB"/>
</dbReference>
<dbReference type="InParanoid" id="A7RYT4"/>
<dbReference type="EMBL" id="DS469554">
    <property type="protein sequence ID" value="EDO43417.1"/>
    <property type="molecule type" value="Genomic_DNA"/>
</dbReference>
<dbReference type="NCBIfam" id="TIGR01494">
    <property type="entry name" value="ATPase_P-type"/>
    <property type="match status" value="1"/>
</dbReference>
<dbReference type="GO" id="GO:0140581">
    <property type="term" value="F:P-type monovalent copper transporter activity"/>
    <property type="evidence" value="ECO:0007669"/>
    <property type="project" value="UniProtKB-EC"/>
</dbReference>
<dbReference type="Gene3D" id="3.30.70.100">
    <property type="match status" value="1"/>
</dbReference>
<keyword evidence="4 11" id="KW-0812">Transmembrane</keyword>
<dbReference type="SUPFAM" id="SSF81653">
    <property type="entry name" value="Calcium ATPase, transduction domain A"/>
    <property type="match status" value="1"/>
</dbReference>
<dbReference type="InterPro" id="IPR006121">
    <property type="entry name" value="HMA_dom"/>
</dbReference>
<dbReference type="InterPro" id="IPR027256">
    <property type="entry name" value="P-typ_ATPase_IB"/>
</dbReference>
<dbReference type="eggNOG" id="KOG0207">
    <property type="taxonomic scope" value="Eukaryota"/>
</dbReference>
<dbReference type="InterPro" id="IPR036163">
    <property type="entry name" value="HMA_dom_sf"/>
</dbReference>
<evidence type="ECO:0000256" key="2">
    <source>
        <dbReference type="ARBA" id="ARBA00006024"/>
    </source>
</evidence>
<dbReference type="PROSITE" id="PS00154">
    <property type="entry name" value="ATPASE_E1_E2"/>
    <property type="match status" value="1"/>
</dbReference>
<evidence type="ECO:0000256" key="4">
    <source>
        <dbReference type="ARBA" id="ARBA00022692"/>
    </source>
</evidence>
<dbReference type="GO" id="GO:0016887">
    <property type="term" value="F:ATP hydrolysis activity"/>
    <property type="evidence" value="ECO:0007669"/>
    <property type="project" value="InterPro"/>
</dbReference>
<evidence type="ECO:0000256" key="9">
    <source>
        <dbReference type="ARBA" id="ARBA00022989"/>
    </source>
</evidence>
<organism evidence="13 14">
    <name type="scientific">Nematostella vectensis</name>
    <name type="common">Starlet sea anemone</name>
    <dbReference type="NCBI Taxonomy" id="45351"/>
    <lineage>
        <taxon>Eukaryota</taxon>
        <taxon>Metazoa</taxon>
        <taxon>Cnidaria</taxon>
        <taxon>Anthozoa</taxon>
        <taxon>Hexacorallia</taxon>
        <taxon>Actiniaria</taxon>
        <taxon>Edwardsiidae</taxon>
        <taxon>Nematostella</taxon>
    </lineage>
</organism>
<keyword evidence="6 11" id="KW-0547">Nucleotide-binding</keyword>
<dbReference type="FunFam" id="2.70.150.10:FF:000002">
    <property type="entry name" value="Copper-transporting ATPase 1, putative"/>
    <property type="match status" value="1"/>
</dbReference>
<keyword evidence="8" id="KW-1278">Translocase</keyword>
<evidence type="ECO:0000313" key="13">
    <source>
        <dbReference type="EMBL" id="EDO43417.1"/>
    </source>
</evidence>
<dbReference type="InterPro" id="IPR018303">
    <property type="entry name" value="ATPase_P-typ_P_site"/>
</dbReference>
<evidence type="ECO:0000256" key="7">
    <source>
        <dbReference type="ARBA" id="ARBA00022840"/>
    </source>
</evidence>
<dbReference type="PANTHER" id="PTHR48085">
    <property type="entry name" value="CADMIUM/ZINC-TRANSPORTING ATPASE HMA2-RELATED"/>
    <property type="match status" value="1"/>
</dbReference>
<dbReference type="SUPFAM" id="SSF55008">
    <property type="entry name" value="HMA, heavy metal-associated domain"/>
    <property type="match status" value="1"/>
</dbReference>
<dbReference type="GO" id="GO:0005524">
    <property type="term" value="F:ATP binding"/>
    <property type="evidence" value="ECO:0007669"/>
    <property type="project" value="UniProtKB-UniRule"/>
</dbReference>
<dbReference type="SFLD" id="SFLDF00027">
    <property type="entry name" value="p-type_atpase"/>
    <property type="match status" value="1"/>
</dbReference>
<dbReference type="PANTHER" id="PTHR48085:SF5">
    <property type="entry name" value="CADMIUM_ZINC-TRANSPORTING ATPASE HMA4-RELATED"/>
    <property type="match status" value="1"/>
</dbReference>
<dbReference type="SFLD" id="SFLDG00002">
    <property type="entry name" value="C1.7:_P-type_atpase_like"/>
    <property type="match status" value="1"/>
</dbReference>
<dbReference type="InterPro" id="IPR023299">
    <property type="entry name" value="ATPase_P-typ_cyto_dom_N"/>
</dbReference>
<dbReference type="Pfam" id="PF00122">
    <property type="entry name" value="E1-E2_ATPase"/>
    <property type="match status" value="1"/>
</dbReference>
<dbReference type="GO" id="GO:0055085">
    <property type="term" value="P:transmembrane transport"/>
    <property type="evidence" value="ECO:0000318"/>
    <property type="project" value="GO_Central"/>
</dbReference>
<dbReference type="Gene3D" id="3.40.1110.10">
    <property type="entry name" value="Calcium-transporting ATPase, cytoplasmic domain N"/>
    <property type="match status" value="1"/>
</dbReference>
<keyword evidence="9 11" id="KW-1133">Transmembrane helix</keyword>
<protein>
    <recommendedName>
        <fullName evidence="3">P-type Cu(+) transporter</fullName>
        <ecNumber evidence="3">7.2.2.8</ecNumber>
    </recommendedName>
</protein>
<dbReference type="AlphaFoldDB" id="A7RYT4"/>
<dbReference type="Gene3D" id="3.40.50.1000">
    <property type="entry name" value="HAD superfamily/HAD-like"/>
    <property type="match status" value="1"/>
</dbReference>
<dbReference type="InterPro" id="IPR023214">
    <property type="entry name" value="HAD_sf"/>
</dbReference>
<name>A7RYT4_NEMVE</name>
<dbReference type="PhylomeDB" id="A7RYT4"/>
<evidence type="ECO:0000256" key="1">
    <source>
        <dbReference type="ARBA" id="ARBA00004166"/>
    </source>
</evidence>
<evidence type="ECO:0000256" key="11">
    <source>
        <dbReference type="RuleBase" id="RU362081"/>
    </source>
</evidence>
<evidence type="ECO:0000256" key="8">
    <source>
        <dbReference type="ARBA" id="ARBA00022967"/>
    </source>
</evidence>
<dbReference type="EC" id="7.2.2.8" evidence="3"/>
<keyword evidence="10 11" id="KW-0472">Membrane</keyword>
<dbReference type="InterPro" id="IPR008250">
    <property type="entry name" value="ATPase_P-typ_transduc_dom_A_sf"/>
</dbReference>
<evidence type="ECO:0000256" key="3">
    <source>
        <dbReference type="ARBA" id="ARBA00012517"/>
    </source>
</evidence>
<evidence type="ECO:0000256" key="10">
    <source>
        <dbReference type="ARBA" id="ARBA00023136"/>
    </source>
</evidence>
<dbReference type="SUPFAM" id="SSF81665">
    <property type="entry name" value="Calcium ATPase, transmembrane domain M"/>
    <property type="match status" value="1"/>
</dbReference>
<evidence type="ECO:0000256" key="5">
    <source>
        <dbReference type="ARBA" id="ARBA00022723"/>
    </source>
</evidence>
<accession>A7RYT4</accession>
<dbReference type="InterPro" id="IPR001757">
    <property type="entry name" value="P_typ_ATPase"/>
</dbReference>
<evidence type="ECO:0000313" key="14">
    <source>
        <dbReference type="Proteomes" id="UP000001593"/>
    </source>
</evidence>
<dbReference type="NCBIfam" id="TIGR01525">
    <property type="entry name" value="ATPase-IB_hvy"/>
    <property type="match status" value="1"/>
</dbReference>
<dbReference type="OMA" id="ILWLWFT"/>
<dbReference type="HOGENOM" id="CLU_001771_6_1_1"/>
<feature type="non-terminal residue" evidence="13">
    <location>
        <position position="1"/>
    </location>
</feature>
<feature type="transmembrane region" description="Helical" evidence="11">
    <location>
        <begin position="298"/>
        <end position="321"/>
    </location>
</feature>
<feature type="transmembrane region" description="Helical" evidence="11">
    <location>
        <begin position="124"/>
        <end position="141"/>
    </location>
</feature>
<feature type="domain" description="HMA" evidence="12">
    <location>
        <begin position="1"/>
        <end position="65"/>
    </location>
</feature>
<dbReference type="SFLD" id="SFLDS00003">
    <property type="entry name" value="Haloacid_Dehalogenase"/>
    <property type="match status" value="1"/>
</dbReference>
<dbReference type="STRING" id="45351.A7RYT4"/>
<comment type="subcellular location">
    <subcellularLocation>
        <location evidence="1">Golgi apparatus</location>
        <location evidence="1">trans-Golgi network membrane</location>
        <topology evidence="1">Multi-pass membrane protein</topology>
    </subcellularLocation>
    <subcellularLocation>
        <location evidence="11">Membrane</location>
    </subcellularLocation>
</comment>
<dbReference type="GO" id="GO:0016020">
    <property type="term" value="C:membrane"/>
    <property type="evidence" value="ECO:0000318"/>
    <property type="project" value="GO_Central"/>
</dbReference>
<keyword evidence="7 11" id="KW-0067">ATP-binding</keyword>
<gene>
    <name evidence="13" type="ORF">NEMVEDRAFT_v1g70040</name>
</gene>
<proteinExistence type="inferred from homology"/>
<dbReference type="Gene3D" id="2.70.150.10">
    <property type="entry name" value="Calcium-transporting ATPase, cytoplasmic transduction domain A"/>
    <property type="match status" value="1"/>
</dbReference>
<dbReference type="SUPFAM" id="SSF56784">
    <property type="entry name" value="HAD-like"/>
    <property type="match status" value="1"/>
</dbReference>